<organism evidence="1 2">
    <name type="scientific">Hungatella hathewayi</name>
    <dbReference type="NCBI Taxonomy" id="154046"/>
    <lineage>
        <taxon>Bacteria</taxon>
        <taxon>Bacillati</taxon>
        <taxon>Bacillota</taxon>
        <taxon>Clostridia</taxon>
        <taxon>Lachnospirales</taxon>
        <taxon>Lachnospiraceae</taxon>
        <taxon>Hungatella</taxon>
    </lineage>
</organism>
<comment type="caution">
    <text evidence="1">The sequence shown here is derived from an EMBL/GenBank/DDBJ whole genome shotgun (WGS) entry which is preliminary data.</text>
</comment>
<dbReference type="EMBL" id="QVIA01000004">
    <property type="protein sequence ID" value="RGC34017.1"/>
    <property type="molecule type" value="Genomic_DNA"/>
</dbReference>
<protein>
    <submittedName>
        <fullName evidence="1">Uncharacterized protein</fullName>
    </submittedName>
</protein>
<proteinExistence type="predicted"/>
<accession>A0A3E2WZD4</accession>
<evidence type="ECO:0000313" key="2">
    <source>
        <dbReference type="Proteomes" id="UP000261111"/>
    </source>
</evidence>
<evidence type="ECO:0000313" key="1">
    <source>
        <dbReference type="EMBL" id="RGC34017.1"/>
    </source>
</evidence>
<name>A0A3E2WZD4_9FIRM</name>
<dbReference type="AlphaFoldDB" id="A0A3E2WZD4"/>
<reference evidence="1 2" key="1">
    <citation type="submission" date="2018-08" db="EMBL/GenBank/DDBJ databases">
        <title>A genome reference for cultivated species of the human gut microbiota.</title>
        <authorList>
            <person name="Zou Y."/>
            <person name="Xue W."/>
            <person name="Luo G."/>
        </authorList>
    </citation>
    <scope>NUCLEOTIDE SEQUENCE [LARGE SCALE GENOMIC DNA]</scope>
    <source>
        <strain evidence="1 2">AF19-21</strain>
    </source>
</reference>
<dbReference type="Proteomes" id="UP000261111">
    <property type="component" value="Unassembled WGS sequence"/>
</dbReference>
<sequence>MNCAAQAALNAASEAAFSLPIRCGFYQAAVRRTLCSEKGAWKFPAVAGDTARTGWAHPKGRGAFRKSVGAADGIWSIGYSYVQPV</sequence>
<gene>
    <name evidence="1" type="ORF">DWX41_04390</name>
</gene>